<evidence type="ECO:0000256" key="8">
    <source>
        <dbReference type="ARBA" id="ARBA00022645"/>
    </source>
</evidence>
<evidence type="ECO:0000256" key="20">
    <source>
        <dbReference type="ARBA" id="ARBA00025833"/>
    </source>
</evidence>
<dbReference type="GO" id="GO:0046872">
    <property type="term" value="F:metal ion binding"/>
    <property type="evidence" value="ECO:0007669"/>
    <property type="project" value="UniProtKB-KW"/>
</dbReference>
<keyword evidence="9" id="KW-0645">Protease</keyword>
<evidence type="ECO:0000259" key="22">
    <source>
        <dbReference type="Pfam" id="PF04389"/>
    </source>
</evidence>
<dbReference type="GO" id="GO:0006508">
    <property type="term" value="P:proteolysis"/>
    <property type="evidence" value="ECO:0007669"/>
    <property type="project" value="UniProtKB-KW"/>
</dbReference>
<dbReference type="InterPro" id="IPR007484">
    <property type="entry name" value="Peptidase_M28"/>
</dbReference>
<dbReference type="PANTHER" id="PTHR12053:SF3">
    <property type="entry name" value="CARBOXYPEPTIDASE Q"/>
    <property type="match status" value="1"/>
</dbReference>
<evidence type="ECO:0000256" key="3">
    <source>
        <dbReference type="ARBA" id="ARBA00004555"/>
    </source>
</evidence>
<evidence type="ECO:0000256" key="15">
    <source>
        <dbReference type="ARBA" id="ARBA00023034"/>
    </source>
</evidence>
<keyword evidence="13" id="KW-0256">Endoplasmic reticulum</keyword>
<evidence type="ECO:0000256" key="2">
    <source>
        <dbReference type="ARBA" id="ARBA00004371"/>
    </source>
</evidence>
<reference evidence="25" key="3">
    <citation type="submission" date="2014-09" db="EMBL/GenBank/DDBJ databases">
        <authorList>
            <person name="Magalhaes I.L.F."/>
            <person name="Oliveira U."/>
            <person name="Santos F.R."/>
            <person name="Vidigal T.H.D.A."/>
            <person name="Brescovit A.D."/>
            <person name="Santos A.J."/>
        </authorList>
    </citation>
    <scope>NUCLEOTIDE SEQUENCE</scope>
</reference>
<protein>
    <recommendedName>
        <fullName evidence="6">Carboxypeptidase Q</fullName>
    </recommendedName>
    <alternativeName>
        <fullName evidence="21">Plasma glutamate carboxypeptidase</fullName>
    </alternativeName>
</protein>
<keyword evidence="12" id="KW-0378">Hydrolase</keyword>
<name>A0A0A9Y3E9_LYGHE</name>
<evidence type="ECO:0000256" key="5">
    <source>
        <dbReference type="ARBA" id="ARBA00010918"/>
    </source>
</evidence>
<dbReference type="Pfam" id="PF04389">
    <property type="entry name" value="Peptidase_M28"/>
    <property type="match status" value="1"/>
</dbReference>
<evidence type="ECO:0000256" key="7">
    <source>
        <dbReference type="ARBA" id="ARBA00022525"/>
    </source>
</evidence>
<dbReference type="GO" id="GO:0043171">
    <property type="term" value="P:peptide catabolic process"/>
    <property type="evidence" value="ECO:0007669"/>
    <property type="project" value="TreeGrafter"/>
</dbReference>
<dbReference type="Gene3D" id="3.40.630.10">
    <property type="entry name" value="Zn peptidases"/>
    <property type="match status" value="1"/>
</dbReference>
<dbReference type="GO" id="GO:0005794">
    <property type="term" value="C:Golgi apparatus"/>
    <property type="evidence" value="ECO:0007669"/>
    <property type="project" value="UniProtKB-SubCell"/>
</dbReference>
<evidence type="ECO:0000313" key="24">
    <source>
        <dbReference type="EMBL" id="JAG24060.1"/>
    </source>
</evidence>
<keyword evidence="8 24" id="KW-0121">Carboxypeptidase</keyword>
<evidence type="ECO:0000256" key="4">
    <source>
        <dbReference type="ARBA" id="ARBA00004613"/>
    </source>
</evidence>
<dbReference type="GO" id="GO:0004180">
    <property type="term" value="F:carboxypeptidase activity"/>
    <property type="evidence" value="ECO:0007669"/>
    <property type="project" value="UniProtKB-KW"/>
</dbReference>
<comment type="similarity">
    <text evidence="5">Belongs to the peptidase M28 family.</text>
</comment>
<evidence type="ECO:0000256" key="11">
    <source>
        <dbReference type="ARBA" id="ARBA00022729"/>
    </source>
</evidence>
<dbReference type="GO" id="GO:0005783">
    <property type="term" value="C:endoplasmic reticulum"/>
    <property type="evidence" value="ECO:0007669"/>
    <property type="project" value="UniProtKB-SubCell"/>
</dbReference>
<dbReference type="EMBL" id="GBHO01019544">
    <property type="protein sequence ID" value="JAG24060.1"/>
    <property type="molecule type" value="Transcribed_RNA"/>
</dbReference>
<keyword evidence="14" id="KW-0862">Zinc</keyword>
<evidence type="ECO:0000256" key="18">
    <source>
        <dbReference type="ARBA" id="ARBA00023180"/>
    </source>
</evidence>
<evidence type="ECO:0000256" key="21">
    <source>
        <dbReference type="ARBA" id="ARBA00033328"/>
    </source>
</evidence>
<dbReference type="GO" id="GO:0005764">
    <property type="term" value="C:lysosome"/>
    <property type="evidence" value="ECO:0007669"/>
    <property type="project" value="UniProtKB-SubCell"/>
</dbReference>
<feature type="domain" description="Peptidase M28" evidence="22">
    <location>
        <begin position="30"/>
        <end position="217"/>
    </location>
</feature>
<dbReference type="EMBL" id="GBRD01011545">
    <property type="protein sequence ID" value="JAG54279.1"/>
    <property type="molecule type" value="Transcribed_RNA"/>
</dbReference>
<evidence type="ECO:0000256" key="16">
    <source>
        <dbReference type="ARBA" id="ARBA00023049"/>
    </source>
</evidence>
<dbReference type="GO" id="GO:0005615">
    <property type="term" value="C:extracellular space"/>
    <property type="evidence" value="ECO:0007669"/>
    <property type="project" value="TreeGrafter"/>
</dbReference>
<evidence type="ECO:0000256" key="13">
    <source>
        <dbReference type="ARBA" id="ARBA00022824"/>
    </source>
</evidence>
<evidence type="ECO:0000256" key="6">
    <source>
        <dbReference type="ARBA" id="ARBA00014116"/>
    </source>
</evidence>
<keyword evidence="7" id="KW-0964">Secreted</keyword>
<keyword evidence="19" id="KW-0458">Lysosome</keyword>
<evidence type="ECO:0000256" key="9">
    <source>
        <dbReference type="ARBA" id="ARBA00022670"/>
    </source>
</evidence>
<evidence type="ECO:0000256" key="10">
    <source>
        <dbReference type="ARBA" id="ARBA00022723"/>
    </source>
</evidence>
<keyword evidence="10" id="KW-0479">Metal-binding</keyword>
<comment type="subunit">
    <text evidence="20">Homodimer. The monomeric form is inactive while the homodimer is active.</text>
</comment>
<dbReference type="InterPro" id="IPR039866">
    <property type="entry name" value="CPQ"/>
</dbReference>
<reference evidence="24" key="1">
    <citation type="journal article" date="2014" name="PLoS ONE">
        <title>Transcriptome-Based Identification of ABC Transporters in the Western Tarnished Plant Bug Lygus hesperus.</title>
        <authorList>
            <person name="Hull J.J."/>
            <person name="Chaney K."/>
            <person name="Geib S.M."/>
            <person name="Fabrick J.A."/>
            <person name="Brent C.S."/>
            <person name="Walsh D."/>
            <person name="Lavine L.C."/>
        </authorList>
    </citation>
    <scope>NUCLEOTIDE SEQUENCE</scope>
</reference>
<gene>
    <name evidence="24" type="primary">pgcp_1</name>
    <name evidence="23" type="synonym">pgcp_0</name>
    <name evidence="23" type="ORF">CM83_13142</name>
    <name evidence="24" type="ORF">CM83_13144</name>
</gene>
<dbReference type="GO" id="GO:0070573">
    <property type="term" value="F:metallodipeptidase activity"/>
    <property type="evidence" value="ECO:0007669"/>
    <property type="project" value="InterPro"/>
</dbReference>
<sequence length="260" mass="28753">MLFRMDRRGSRIVINMKMEAVNLPPKISRNTLAEIVGYADPQHYVLVSGHVDSWDIGEGAVDDGGGAFISWYTPFLLKKLGLTPRRTVRAVLWTAEEAGLHGAHAYKKAHSDEEIVLAMESDEGTFNPKGMSMKGSYEATCIFKEILNLLSPINATRLKRSSKPGSDIKVWKDTDVPTAHLSANDGRYFWYHHTAADSMDAEDPDSLDRCLAVMAAVAYVVADLSVRLPSGPYDKSIGWRGATIGSNNYNNSNWIGNQIF</sequence>
<keyword evidence="18" id="KW-0325">Glycoprotein</keyword>
<comment type="subcellular location">
    <subcellularLocation>
        <location evidence="1">Endoplasmic reticulum</location>
    </subcellularLocation>
    <subcellularLocation>
        <location evidence="3">Golgi apparatus</location>
    </subcellularLocation>
    <subcellularLocation>
        <location evidence="2">Lysosome</location>
    </subcellularLocation>
    <subcellularLocation>
        <location evidence="4">Secreted</location>
    </subcellularLocation>
</comment>
<evidence type="ECO:0000256" key="17">
    <source>
        <dbReference type="ARBA" id="ARBA00023145"/>
    </source>
</evidence>
<evidence type="ECO:0000313" key="23">
    <source>
        <dbReference type="EMBL" id="JAG24058.1"/>
    </source>
</evidence>
<keyword evidence="16" id="KW-0482">Metalloprotease</keyword>
<dbReference type="PANTHER" id="PTHR12053">
    <property type="entry name" value="PROTEASE FAMILY M28 PLASMA GLUTAMATE CARBOXYPEPTIDASE-RELATED"/>
    <property type="match status" value="1"/>
</dbReference>
<accession>A0A0A9Y3E9</accession>
<keyword evidence="15" id="KW-0333">Golgi apparatus</keyword>
<organism evidence="24">
    <name type="scientific">Lygus hesperus</name>
    <name type="common">Western plant bug</name>
    <dbReference type="NCBI Taxonomy" id="30085"/>
    <lineage>
        <taxon>Eukaryota</taxon>
        <taxon>Metazoa</taxon>
        <taxon>Ecdysozoa</taxon>
        <taxon>Arthropoda</taxon>
        <taxon>Hexapoda</taxon>
        <taxon>Insecta</taxon>
        <taxon>Pterygota</taxon>
        <taxon>Neoptera</taxon>
        <taxon>Paraneoptera</taxon>
        <taxon>Hemiptera</taxon>
        <taxon>Heteroptera</taxon>
        <taxon>Panheteroptera</taxon>
        <taxon>Cimicomorpha</taxon>
        <taxon>Miridae</taxon>
        <taxon>Mirini</taxon>
        <taxon>Lygus</taxon>
    </lineage>
</organism>
<dbReference type="EMBL" id="GBHO01019546">
    <property type="protein sequence ID" value="JAG24058.1"/>
    <property type="molecule type" value="Transcribed_RNA"/>
</dbReference>
<proteinExistence type="inferred from homology"/>
<dbReference type="AlphaFoldDB" id="A0A0A9Y3E9"/>
<evidence type="ECO:0000256" key="12">
    <source>
        <dbReference type="ARBA" id="ARBA00022801"/>
    </source>
</evidence>
<evidence type="ECO:0000256" key="19">
    <source>
        <dbReference type="ARBA" id="ARBA00023228"/>
    </source>
</evidence>
<evidence type="ECO:0000313" key="25">
    <source>
        <dbReference type="EMBL" id="JAG54278.1"/>
    </source>
</evidence>
<evidence type="ECO:0000256" key="1">
    <source>
        <dbReference type="ARBA" id="ARBA00004240"/>
    </source>
</evidence>
<keyword evidence="11" id="KW-0732">Signal</keyword>
<reference evidence="24" key="2">
    <citation type="submission" date="2014-07" db="EMBL/GenBank/DDBJ databases">
        <authorList>
            <person name="Hull J."/>
        </authorList>
    </citation>
    <scope>NUCLEOTIDE SEQUENCE</scope>
</reference>
<dbReference type="EMBL" id="GBRD01011546">
    <property type="protein sequence ID" value="JAG54278.1"/>
    <property type="molecule type" value="Transcribed_RNA"/>
</dbReference>
<evidence type="ECO:0000256" key="14">
    <source>
        <dbReference type="ARBA" id="ARBA00022833"/>
    </source>
</evidence>
<dbReference type="SUPFAM" id="SSF53187">
    <property type="entry name" value="Zn-dependent exopeptidases"/>
    <property type="match status" value="1"/>
</dbReference>
<keyword evidence="17" id="KW-0865">Zymogen</keyword>